<comment type="caution">
    <text evidence="4">The sequence shown here is derived from an EMBL/GenBank/DDBJ whole genome shotgun (WGS) entry which is preliminary data.</text>
</comment>
<sequence>MTWTSWRSAMELALYGEDGFYRRGERPAEHFRTSVSASSRFAAALARLLGEVDEALGRPERLDVVDVGAGCAGILRHLLTHAGPGLAGRLHPVAVEIAPRPDDLTDAIDWRSALPESITGLVIANEWLDNIPLDVVEQTDGGPRLVEVCATSGTERHGPPPSAQDLDWIATWWPLTEPGNRAEIGHPRCMAWASVIERLDAGLAVAVDYAHVRAARPLYGTLTGYRDGATVAPVPDGSCDITAHVALDACTAAGERAGADATLLTTQRDALRALGLTGARPPIDLAHRDPREYLVGLRTAGEEAELLDPSGLGGFGWLAQTVGMPLPPSFAQLSADQAAAAPTVAAQRVAVENDAAPNVATESAAAQSSTSRDSSPRRT</sequence>
<evidence type="ECO:0000256" key="1">
    <source>
        <dbReference type="ARBA" id="ARBA00022603"/>
    </source>
</evidence>
<dbReference type="GO" id="GO:0008168">
    <property type="term" value="F:methyltransferase activity"/>
    <property type="evidence" value="ECO:0007669"/>
    <property type="project" value="UniProtKB-KW"/>
</dbReference>
<keyword evidence="5" id="KW-1185">Reference proteome</keyword>
<keyword evidence="1 4" id="KW-0489">Methyltransferase</keyword>
<dbReference type="Pfam" id="PF02636">
    <property type="entry name" value="Methyltransf_28"/>
    <property type="match status" value="1"/>
</dbReference>
<dbReference type="InterPro" id="IPR038375">
    <property type="entry name" value="NDUFAF7_sf"/>
</dbReference>
<dbReference type="GO" id="GO:0032259">
    <property type="term" value="P:methylation"/>
    <property type="evidence" value="ECO:0007669"/>
    <property type="project" value="UniProtKB-KW"/>
</dbReference>
<keyword evidence="2 4" id="KW-0808">Transferase</keyword>
<dbReference type="Gene3D" id="3.40.50.12710">
    <property type="match status" value="1"/>
</dbReference>
<evidence type="ECO:0000313" key="5">
    <source>
        <dbReference type="Proteomes" id="UP001595872"/>
    </source>
</evidence>
<reference evidence="5" key="1">
    <citation type="journal article" date="2019" name="Int. J. Syst. Evol. Microbiol.">
        <title>The Global Catalogue of Microorganisms (GCM) 10K type strain sequencing project: providing services to taxonomists for standard genome sequencing and annotation.</title>
        <authorList>
            <consortium name="The Broad Institute Genomics Platform"/>
            <consortium name="The Broad Institute Genome Sequencing Center for Infectious Disease"/>
            <person name="Wu L."/>
            <person name="Ma J."/>
        </authorList>
    </citation>
    <scope>NUCLEOTIDE SEQUENCE [LARGE SCALE GENOMIC DNA]</scope>
    <source>
        <strain evidence="5">KLKA75</strain>
    </source>
</reference>
<dbReference type="InterPro" id="IPR029063">
    <property type="entry name" value="SAM-dependent_MTases_sf"/>
</dbReference>
<evidence type="ECO:0000313" key="4">
    <source>
        <dbReference type="EMBL" id="MFC4912194.1"/>
    </source>
</evidence>
<accession>A0ABV9U8P4</accession>
<dbReference type="EC" id="2.1.1.-" evidence="4"/>
<gene>
    <name evidence="4" type="ORF">ACFPCY_33165</name>
</gene>
<proteinExistence type="predicted"/>
<organism evidence="4 5">
    <name type="scientific">Actinomadura gamaensis</name>
    <dbReference type="NCBI Taxonomy" id="1763541"/>
    <lineage>
        <taxon>Bacteria</taxon>
        <taxon>Bacillati</taxon>
        <taxon>Actinomycetota</taxon>
        <taxon>Actinomycetes</taxon>
        <taxon>Streptosporangiales</taxon>
        <taxon>Thermomonosporaceae</taxon>
        <taxon>Actinomadura</taxon>
    </lineage>
</organism>
<dbReference type="PANTHER" id="PTHR12049:SF7">
    <property type="entry name" value="PROTEIN ARGININE METHYLTRANSFERASE NDUFAF7, MITOCHONDRIAL"/>
    <property type="match status" value="1"/>
</dbReference>
<dbReference type="SUPFAM" id="SSF53335">
    <property type="entry name" value="S-adenosyl-L-methionine-dependent methyltransferases"/>
    <property type="match status" value="1"/>
</dbReference>
<dbReference type="RefSeq" id="WP_378261860.1">
    <property type="nucleotide sequence ID" value="NZ_JBHSIT010000011.1"/>
</dbReference>
<dbReference type="Proteomes" id="UP001595872">
    <property type="component" value="Unassembled WGS sequence"/>
</dbReference>
<dbReference type="InterPro" id="IPR003788">
    <property type="entry name" value="NDUFAF7"/>
</dbReference>
<evidence type="ECO:0000256" key="2">
    <source>
        <dbReference type="ARBA" id="ARBA00022679"/>
    </source>
</evidence>
<name>A0ABV9U8P4_9ACTN</name>
<evidence type="ECO:0000256" key="3">
    <source>
        <dbReference type="SAM" id="MobiDB-lite"/>
    </source>
</evidence>
<dbReference type="PANTHER" id="PTHR12049">
    <property type="entry name" value="PROTEIN ARGININE METHYLTRANSFERASE NDUFAF7, MITOCHONDRIAL"/>
    <property type="match status" value="1"/>
</dbReference>
<feature type="compositionally biased region" description="Low complexity" evidence="3">
    <location>
        <begin position="360"/>
        <end position="373"/>
    </location>
</feature>
<protein>
    <submittedName>
        <fullName evidence="4">SAM-dependent methyltransferase</fullName>
        <ecNumber evidence="4">2.1.1.-</ecNumber>
    </submittedName>
</protein>
<dbReference type="EMBL" id="JBHSIT010000011">
    <property type="protein sequence ID" value="MFC4912194.1"/>
    <property type="molecule type" value="Genomic_DNA"/>
</dbReference>
<feature type="region of interest" description="Disordered" evidence="3">
    <location>
        <begin position="355"/>
        <end position="379"/>
    </location>
</feature>